<dbReference type="GO" id="GO:0033588">
    <property type="term" value="C:elongator holoenzyme complex"/>
    <property type="evidence" value="ECO:0007669"/>
    <property type="project" value="InterPro"/>
</dbReference>
<dbReference type="OrthoDB" id="27911at2759"/>
<dbReference type="InterPro" id="IPR019775">
    <property type="entry name" value="WD40_repeat_CS"/>
</dbReference>
<evidence type="ECO:0000256" key="3">
    <source>
        <dbReference type="ARBA" id="ARBA00005043"/>
    </source>
</evidence>
<reference evidence="12 13" key="1">
    <citation type="journal article" date="2015" name="Environ. Microbiol.">
        <title>Genome analyses suggest the presence of polyploidy and recent human-driven expansions in eight global populations of the honeybee pathogen Nosema ceranae.</title>
        <authorList>
            <person name="Pelin A."/>
            <person name="Selman M."/>
            <person name="Aris-Brosou S."/>
            <person name="Farinelli L."/>
            <person name="Corradi N."/>
        </authorList>
    </citation>
    <scope>NUCLEOTIDE SEQUENCE [LARGE SCALE GENOMIC DNA]</scope>
    <source>
        <strain evidence="12 13">PA08 1199</strain>
    </source>
</reference>
<sequence>MIRKNIFGGCNNKNKSSCIFNDKVYYCSSSNILISDDIEIKDVIFLDNNLNFLKVHTENFLLSGDILGNLYIIEKNTTMKNQHWLIDKIKFTESLQEAMFIDENIILCIFLKKIILYNYANNNEVILFDLNLIITASLFVQDFILIGTAEGDVIIYDKNMKLINKHKAHEDRIQDINYKIIDNKCFIATSSKDATIKVWELFSNNLLFLQTLVGHSDWVNQVNWTIDNYIISASFDKTIMVWKLTESNIWECESILGGVKPFINAFKFKDYIIGQSSTGSFYKFNECISDFLSGHTNEISSLDWNDKYLLTTSLDKTARIFYKNREVGRPITHGYEISAGRFINKKSLSVIIGAYETIIRVLDPTYIFYMSCEWMKKNHVEDSTFDFFKNLNDLKIAAVPAELSLTNDALEDYEFENVNEYLLSTTSFMEVKKIYGHYFEISDIAVSENFIASCNKSLSKKFGGIFLWNKNYENIAYLEVHSYGIIKIKISPDEKYLCSVSKDKTSCIYEIREGLNLKYRNFDHKRIIWDCAFSFDSRFYATCSRDRKIFVYDLHKDNKCISVHEFDSEVTALDFSPVNYLLVVGTEKGNLYQIVYENEQFILQKDYLCAHSQRINCIKINQTGDVMATGGKDGLINIFEL</sequence>
<dbReference type="PROSITE" id="PS50082">
    <property type="entry name" value="WD_REPEATS_2"/>
    <property type="match status" value="4"/>
</dbReference>
<feature type="repeat" description="WD" evidence="11">
    <location>
        <begin position="212"/>
        <end position="244"/>
    </location>
</feature>
<dbReference type="PRINTS" id="PR00320">
    <property type="entry name" value="GPROTEINBRPT"/>
</dbReference>
<dbReference type="SUPFAM" id="SSF101908">
    <property type="entry name" value="Putative isomerase YbhE"/>
    <property type="match status" value="1"/>
</dbReference>
<evidence type="ECO:0000256" key="8">
    <source>
        <dbReference type="ARBA" id="ARBA00022694"/>
    </source>
</evidence>
<dbReference type="InterPro" id="IPR015943">
    <property type="entry name" value="WD40/YVTN_repeat-like_dom_sf"/>
</dbReference>
<keyword evidence="7 11" id="KW-0853">WD repeat</keyword>
<dbReference type="RefSeq" id="XP_024332187.1">
    <property type="nucleotide sequence ID" value="XM_024475126.1"/>
</dbReference>
<evidence type="ECO:0000256" key="11">
    <source>
        <dbReference type="PROSITE-ProRule" id="PRU00221"/>
    </source>
</evidence>
<dbReference type="Pfam" id="PF00400">
    <property type="entry name" value="WD40"/>
    <property type="match status" value="6"/>
</dbReference>
<accession>A0A0F9WIQ7</accession>
<dbReference type="GO" id="GO:0005737">
    <property type="term" value="C:cytoplasm"/>
    <property type="evidence" value="ECO:0007669"/>
    <property type="project" value="UniProtKB-SubCell"/>
</dbReference>
<dbReference type="PROSITE" id="PS00678">
    <property type="entry name" value="WD_REPEATS_1"/>
    <property type="match status" value="1"/>
</dbReference>
<dbReference type="AlphaFoldDB" id="A0A0F9WIQ7"/>
<dbReference type="PANTHER" id="PTHR44111">
    <property type="entry name" value="ELONGATOR COMPLEX PROTEIN 2"/>
    <property type="match status" value="1"/>
</dbReference>
<dbReference type="VEuPathDB" id="MicrosporidiaDB:G9O61_00g015910"/>
<feature type="repeat" description="WD" evidence="11">
    <location>
        <begin position="166"/>
        <end position="209"/>
    </location>
</feature>
<evidence type="ECO:0000256" key="1">
    <source>
        <dbReference type="ARBA" id="ARBA00004123"/>
    </source>
</evidence>
<dbReference type="VEuPathDB" id="MicrosporidiaDB:G9O61_00g009600"/>
<dbReference type="InterPro" id="IPR036322">
    <property type="entry name" value="WD40_repeat_dom_sf"/>
</dbReference>
<dbReference type="EMBL" id="JPQZ01000003">
    <property type="protein sequence ID" value="KKO76445.1"/>
    <property type="molecule type" value="Genomic_DNA"/>
</dbReference>
<gene>
    <name evidence="12" type="ORF">AAJ76_300096746</name>
</gene>
<keyword evidence="8" id="KW-0819">tRNA processing</keyword>
<comment type="subcellular location">
    <subcellularLocation>
        <location evidence="2">Cytoplasm</location>
    </subcellularLocation>
    <subcellularLocation>
        <location evidence="1">Nucleus</location>
    </subcellularLocation>
</comment>
<evidence type="ECO:0000256" key="10">
    <source>
        <dbReference type="ARBA" id="ARBA00023242"/>
    </source>
</evidence>
<keyword evidence="10" id="KW-0539">Nucleus</keyword>
<dbReference type="SUPFAM" id="SSF50978">
    <property type="entry name" value="WD40 repeat-like"/>
    <property type="match status" value="1"/>
</dbReference>
<dbReference type="Proteomes" id="UP000034350">
    <property type="component" value="Unassembled WGS sequence"/>
</dbReference>
<dbReference type="VEuPathDB" id="MicrosporidiaDB:AAJ76_300096746"/>
<dbReference type="VEuPathDB" id="MicrosporidiaDB:NCER_100879"/>
<evidence type="ECO:0000313" key="13">
    <source>
        <dbReference type="Proteomes" id="UP000034350"/>
    </source>
</evidence>
<dbReference type="PANTHER" id="PTHR44111:SF1">
    <property type="entry name" value="ELONGATOR COMPLEX PROTEIN 2"/>
    <property type="match status" value="1"/>
</dbReference>
<dbReference type="Gene3D" id="2.130.10.10">
    <property type="entry name" value="YVTN repeat-like/Quinoprotein amine dehydrogenase"/>
    <property type="match status" value="2"/>
</dbReference>
<dbReference type="InterPro" id="IPR001680">
    <property type="entry name" value="WD40_rpt"/>
</dbReference>
<keyword evidence="6" id="KW-0963">Cytoplasm</keyword>
<dbReference type="UniPathway" id="UPA00988"/>
<dbReference type="GeneID" id="36320058"/>
<dbReference type="GO" id="GO:0002098">
    <property type="term" value="P:tRNA wobble uridine modification"/>
    <property type="evidence" value="ECO:0007669"/>
    <property type="project" value="InterPro"/>
</dbReference>
<evidence type="ECO:0000256" key="7">
    <source>
        <dbReference type="ARBA" id="ARBA00022574"/>
    </source>
</evidence>
<protein>
    <recommendedName>
        <fullName evidence="5">Elongator complex protein 2</fullName>
    </recommendedName>
</protein>
<dbReference type="SMART" id="SM00320">
    <property type="entry name" value="WD40"/>
    <property type="match status" value="8"/>
</dbReference>
<evidence type="ECO:0000313" key="12">
    <source>
        <dbReference type="EMBL" id="KKO76445.1"/>
    </source>
</evidence>
<proteinExistence type="inferred from homology"/>
<evidence type="ECO:0000256" key="9">
    <source>
        <dbReference type="ARBA" id="ARBA00022737"/>
    </source>
</evidence>
<keyword evidence="13" id="KW-1185">Reference proteome</keyword>
<dbReference type="GO" id="GO:0005634">
    <property type="term" value="C:nucleus"/>
    <property type="evidence" value="ECO:0007669"/>
    <property type="project" value="UniProtKB-SubCell"/>
</dbReference>
<evidence type="ECO:0000256" key="4">
    <source>
        <dbReference type="ARBA" id="ARBA00005881"/>
    </source>
</evidence>
<dbReference type="InterPro" id="IPR037289">
    <property type="entry name" value="Elp2"/>
</dbReference>
<evidence type="ECO:0000256" key="2">
    <source>
        <dbReference type="ARBA" id="ARBA00004496"/>
    </source>
</evidence>
<feature type="repeat" description="WD" evidence="11">
    <location>
        <begin position="292"/>
        <end position="321"/>
    </location>
</feature>
<dbReference type="PROSITE" id="PS50294">
    <property type="entry name" value="WD_REPEATS_REGION"/>
    <property type="match status" value="2"/>
</dbReference>
<evidence type="ECO:0000256" key="5">
    <source>
        <dbReference type="ARBA" id="ARBA00020267"/>
    </source>
</evidence>
<comment type="similarity">
    <text evidence="4">Belongs to the WD repeat ELP2 family.</text>
</comment>
<evidence type="ECO:0000256" key="6">
    <source>
        <dbReference type="ARBA" id="ARBA00022490"/>
    </source>
</evidence>
<name>A0A0F9WIQ7_9MICR</name>
<dbReference type="InterPro" id="IPR020472">
    <property type="entry name" value="WD40_PAC1"/>
</dbReference>
<comment type="pathway">
    <text evidence="3">tRNA modification; 5-methoxycarbonylmethyl-2-thiouridine-tRNA biosynthesis.</text>
</comment>
<organism evidence="12 13">
    <name type="scientific">Vairimorpha ceranae</name>
    <dbReference type="NCBI Taxonomy" id="40302"/>
    <lineage>
        <taxon>Eukaryota</taxon>
        <taxon>Fungi</taxon>
        <taxon>Fungi incertae sedis</taxon>
        <taxon>Microsporidia</taxon>
        <taxon>Nosematidae</taxon>
        <taxon>Vairimorpha</taxon>
    </lineage>
</organism>
<comment type="caution">
    <text evidence="12">The sequence shown here is derived from an EMBL/GenBank/DDBJ whole genome shotgun (WGS) entry which is preliminary data.</text>
</comment>
<feature type="repeat" description="WD" evidence="11">
    <location>
        <begin position="608"/>
        <end position="641"/>
    </location>
</feature>
<keyword evidence="9" id="KW-0677">Repeat</keyword>